<protein>
    <submittedName>
        <fullName evidence="1">Uncharacterized protein</fullName>
    </submittedName>
</protein>
<organism evidence="1 2">
    <name type="scientific">Fluviicola chungangensis</name>
    <dbReference type="NCBI Taxonomy" id="2597671"/>
    <lineage>
        <taxon>Bacteria</taxon>
        <taxon>Pseudomonadati</taxon>
        <taxon>Bacteroidota</taxon>
        <taxon>Flavobacteriia</taxon>
        <taxon>Flavobacteriales</taxon>
        <taxon>Crocinitomicaceae</taxon>
        <taxon>Fluviicola</taxon>
    </lineage>
</organism>
<reference evidence="1 2" key="1">
    <citation type="submission" date="2019-07" db="EMBL/GenBank/DDBJ databases">
        <authorList>
            <person name="Huq M.A."/>
        </authorList>
    </citation>
    <scope>NUCLEOTIDE SEQUENCE [LARGE SCALE GENOMIC DNA]</scope>
    <source>
        <strain evidence="1 2">MAH-3</strain>
    </source>
</reference>
<sequence>MKTVGIIFFLLAWWPQRSFSQDIAHGPSVKASYGSLEKLSFGIGYSFVKFKDNWGWSRPAHNYYFEYLPGLQAFGVSANVQYTLICAKAGLEVSFRSKNELNHPFVSFFPHIGLDLLNVDLSFGPEIVTNRTNGGYVGFKAYLKIHPKLFNKGTNRLEFKRSENTTTN</sequence>
<dbReference type="EMBL" id="VLPL01000001">
    <property type="protein sequence ID" value="TSJ47603.1"/>
    <property type="molecule type" value="Genomic_DNA"/>
</dbReference>
<dbReference type="Proteomes" id="UP000316008">
    <property type="component" value="Unassembled WGS sequence"/>
</dbReference>
<dbReference type="RefSeq" id="WP_144331139.1">
    <property type="nucleotide sequence ID" value="NZ_VLPL01000001.1"/>
</dbReference>
<dbReference type="AlphaFoldDB" id="A0A556N6B3"/>
<proteinExistence type="predicted"/>
<name>A0A556N6B3_9FLAO</name>
<gene>
    <name evidence="1" type="ORF">FO442_00300</name>
</gene>
<evidence type="ECO:0000313" key="1">
    <source>
        <dbReference type="EMBL" id="TSJ47603.1"/>
    </source>
</evidence>
<comment type="caution">
    <text evidence="1">The sequence shown here is derived from an EMBL/GenBank/DDBJ whole genome shotgun (WGS) entry which is preliminary data.</text>
</comment>
<evidence type="ECO:0000313" key="2">
    <source>
        <dbReference type="Proteomes" id="UP000316008"/>
    </source>
</evidence>
<keyword evidence="2" id="KW-1185">Reference proteome</keyword>
<dbReference type="OrthoDB" id="1467872at2"/>
<accession>A0A556N6B3</accession>